<comment type="subcellular location">
    <subcellularLocation>
        <location evidence="1 4">Nucleus</location>
    </subcellularLocation>
</comment>
<dbReference type="GO" id="GO:0009737">
    <property type="term" value="P:response to abscisic acid"/>
    <property type="evidence" value="ECO:0000318"/>
    <property type="project" value="GO_Central"/>
</dbReference>
<protein>
    <recommendedName>
        <fullName evidence="4">Ninja-family protein</fullName>
    </recommendedName>
    <alternativeName>
        <fullName evidence="4">ABI-binding protein</fullName>
    </alternativeName>
</protein>
<evidence type="ECO:0000313" key="9">
    <source>
        <dbReference type="RefSeq" id="XP_021867503.2"/>
    </source>
</evidence>
<feature type="region of interest" description="Disordered" evidence="5">
    <location>
        <begin position="289"/>
        <end position="373"/>
    </location>
</feature>
<name>A0A9R0KDP7_SPIOL</name>
<dbReference type="Pfam" id="PF07897">
    <property type="entry name" value="EAR"/>
    <property type="match status" value="1"/>
</dbReference>
<dbReference type="KEGG" id="soe:110806178"/>
<dbReference type="AlphaFoldDB" id="A0A9R0KDP7"/>
<feature type="compositionally biased region" description="Basic and acidic residues" evidence="5">
    <location>
        <begin position="345"/>
        <end position="363"/>
    </location>
</feature>
<evidence type="ECO:0000256" key="5">
    <source>
        <dbReference type="SAM" id="MobiDB-lite"/>
    </source>
</evidence>
<dbReference type="RefSeq" id="XP_021867503.2">
    <property type="nucleotide sequence ID" value="XM_022011811.2"/>
</dbReference>
<dbReference type="Pfam" id="PF16136">
    <property type="entry name" value="NLS_NINJA_AFP"/>
    <property type="match status" value="1"/>
</dbReference>
<dbReference type="InterPro" id="IPR032310">
    <property type="entry name" value="NLS_NINJA_AFP-like"/>
</dbReference>
<evidence type="ECO:0000256" key="3">
    <source>
        <dbReference type="ARBA" id="ARBA00023242"/>
    </source>
</evidence>
<dbReference type="GO" id="GO:0005634">
    <property type="term" value="C:nucleus"/>
    <property type="evidence" value="ECO:0000318"/>
    <property type="project" value="GO_Central"/>
</dbReference>
<feature type="domain" description="Ethylene-responsive binding factor-associated repression" evidence="6">
    <location>
        <begin position="93"/>
        <end position="129"/>
    </location>
</feature>
<proteinExistence type="inferred from homology"/>
<dbReference type="PANTHER" id="PTHR31413">
    <property type="entry name" value="AFP HOMOLOG 2"/>
    <property type="match status" value="1"/>
</dbReference>
<evidence type="ECO:0000313" key="8">
    <source>
        <dbReference type="Proteomes" id="UP000813463"/>
    </source>
</evidence>
<dbReference type="PANTHER" id="PTHR31413:SF46">
    <property type="entry name" value="NINJA-FAMILY PROTEIN AFP1"/>
    <property type="match status" value="1"/>
</dbReference>
<organism evidence="8 9">
    <name type="scientific">Spinacia oleracea</name>
    <name type="common">Spinach</name>
    <dbReference type="NCBI Taxonomy" id="3562"/>
    <lineage>
        <taxon>Eukaryota</taxon>
        <taxon>Viridiplantae</taxon>
        <taxon>Streptophyta</taxon>
        <taxon>Embryophyta</taxon>
        <taxon>Tracheophyta</taxon>
        <taxon>Spermatophyta</taxon>
        <taxon>Magnoliopsida</taxon>
        <taxon>eudicotyledons</taxon>
        <taxon>Gunneridae</taxon>
        <taxon>Pentapetalae</taxon>
        <taxon>Caryophyllales</taxon>
        <taxon>Chenopodiaceae</taxon>
        <taxon>Chenopodioideae</taxon>
        <taxon>Anserineae</taxon>
        <taxon>Spinacia</taxon>
    </lineage>
</organism>
<dbReference type="Proteomes" id="UP000813463">
    <property type="component" value="Chromosome 3"/>
</dbReference>
<accession>A0A9R0KDP7</accession>
<dbReference type="GO" id="GO:0007165">
    <property type="term" value="P:signal transduction"/>
    <property type="evidence" value="ECO:0007669"/>
    <property type="project" value="InterPro"/>
</dbReference>
<reference evidence="8" key="1">
    <citation type="journal article" date="2021" name="Nat. Commun.">
        <title>Genomic analyses provide insights into spinach domestication and the genetic basis of agronomic traits.</title>
        <authorList>
            <person name="Cai X."/>
            <person name="Sun X."/>
            <person name="Xu C."/>
            <person name="Sun H."/>
            <person name="Wang X."/>
            <person name="Ge C."/>
            <person name="Zhang Z."/>
            <person name="Wang Q."/>
            <person name="Fei Z."/>
            <person name="Jiao C."/>
            <person name="Wang Q."/>
        </authorList>
    </citation>
    <scope>NUCLEOTIDE SEQUENCE [LARGE SCALE GENOMIC DNA]</scope>
    <source>
        <strain evidence="8">cv. Varoflay</strain>
    </source>
</reference>
<feature type="compositionally biased region" description="Polar residues" evidence="5">
    <location>
        <begin position="319"/>
        <end position="344"/>
    </location>
</feature>
<feature type="compositionally biased region" description="Low complexity" evidence="5">
    <location>
        <begin position="1"/>
        <end position="48"/>
    </location>
</feature>
<dbReference type="InterPro" id="IPR031307">
    <property type="entry name" value="Ninja_fam"/>
</dbReference>
<feature type="region of interest" description="Disordered" evidence="5">
    <location>
        <begin position="72"/>
        <end position="94"/>
    </location>
</feature>
<sequence>MEGSSELYSISSSSSKSMGETVNISNSISRGFSGSSIISSNSNSNSSRNRSKEMESLSLEISKYPRDLLQTFLSSNSGERKSGNRSADDDDDDDDDGLNLGLGLSLGGKFGVDKSKNLGGLIRSSSIAGTMPFFREGGEDDSGAAVTMAAMALPPSLGNNNNNSNNHLVRTASLPVETAEEWRKRKEMQTLRRMEAKRRRSEKQRVLKESGIGVGGGGGEEKGVEGLKLRARLEREQQCLGLTSKLIGSSSIGTLFKPPPSGNHNHLEVKGRRTTFGSLQGFLIAQDQAQTQTQPNQGSSQGSGESQGSDASELESKTHQGSSSCDTRSSPGTHSQQERTGSQESEFHRASRAEQTENKKKETISATATASASSGNAIEDMPCVFTIGDGPNGRKVEGILYKYGKGEEVRIMCVCHGTFFSPSDFVKHAGGTDVDHPLRHIVVTPSSTSPIL</sequence>
<keyword evidence="8" id="KW-1185">Reference proteome</keyword>
<dbReference type="GO" id="GO:0045892">
    <property type="term" value="P:negative regulation of DNA-templated transcription"/>
    <property type="evidence" value="ECO:0000318"/>
    <property type="project" value="GO_Central"/>
</dbReference>
<comment type="similarity">
    <text evidence="2 4">Belongs to the Ninja family.</text>
</comment>
<dbReference type="InterPro" id="IPR032308">
    <property type="entry name" value="TDBD"/>
</dbReference>
<feature type="region of interest" description="Disordered" evidence="5">
    <location>
        <begin position="1"/>
        <end position="58"/>
    </location>
</feature>
<feature type="compositionally biased region" description="Low complexity" evidence="5">
    <location>
        <begin position="289"/>
        <end position="311"/>
    </location>
</feature>
<dbReference type="Pfam" id="PF16135">
    <property type="entry name" value="TDBD"/>
    <property type="match status" value="1"/>
</dbReference>
<feature type="region of interest" description="Disordered" evidence="5">
    <location>
        <begin position="194"/>
        <end position="223"/>
    </location>
</feature>
<dbReference type="InterPro" id="IPR012463">
    <property type="entry name" value="Ninja_motif"/>
</dbReference>
<evidence type="ECO:0000256" key="1">
    <source>
        <dbReference type="ARBA" id="ARBA00004123"/>
    </source>
</evidence>
<keyword evidence="3 4" id="KW-0539">Nucleus</keyword>
<feature type="domain" description="Tify" evidence="7">
    <location>
        <begin position="410"/>
        <end position="443"/>
    </location>
</feature>
<dbReference type="GeneID" id="110806178"/>
<evidence type="ECO:0000256" key="4">
    <source>
        <dbReference type="RuleBase" id="RU369029"/>
    </source>
</evidence>
<evidence type="ECO:0000259" key="7">
    <source>
        <dbReference type="Pfam" id="PF16135"/>
    </source>
</evidence>
<evidence type="ECO:0000256" key="2">
    <source>
        <dbReference type="ARBA" id="ARBA00006081"/>
    </source>
</evidence>
<reference evidence="9" key="2">
    <citation type="submission" date="2025-08" db="UniProtKB">
        <authorList>
            <consortium name="RefSeq"/>
        </authorList>
    </citation>
    <scope>IDENTIFICATION</scope>
    <source>
        <tissue evidence="9">Leaf</tissue>
    </source>
</reference>
<comment type="function">
    <text evidence="4">Acts as a negative regulator of abscisic acid (ABA) response.</text>
</comment>
<gene>
    <name evidence="9" type="primary">LOC110806178</name>
</gene>
<evidence type="ECO:0000259" key="6">
    <source>
        <dbReference type="Pfam" id="PF07897"/>
    </source>
</evidence>